<dbReference type="Gene3D" id="2.40.160.60">
    <property type="entry name" value="Outer membrane protein transport protein (OMPP1/FadL/TodX)"/>
    <property type="match status" value="1"/>
</dbReference>
<comment type="caution">
    <text evidence="2">The sequence shown here is derived from an EMBL/GenBank/DDBJ whole genome shotgun (WGS) entry which is preliminary data.</text>
</comment>
<dbReference type="Proteomes" id="UP000808349">
    <property type="component" value="Unassembled WGS sequence"/>
</dbReference>
<protein>
    <recommendedName>
        <fullName evidence="4">Type IX secretion system membrane protein PorP/SprF</fullName>
    </recommendedName>
</protein>
<feature type="signal peptide" evidence="1">
    <location>
        <begin position="1"/>
        <end position="20"/>
    </location>
</feature>
<proteinExistence type="predicted"/>
<evidence type="ECO:0008006" key="4">
    <source>
        <dbReference type="Google" id="ProtNLM"/>
    </source>
</evidence>
<dbReference type="EMBL" id="JADKFW010000005">
    <property type="protein sequence ID" value="MBK9717682.1"/>
    <property type="molecule type" value="Genomic_DNA"/>
</dbReference>
<feature type="chain" id="PRO_5038888444" description="Type IX secretion system membrane protein PorP/SprF" evidence="1">
    <location>
        <begin position="21"/>
        <end position="272"/>
    </location>
</feature>
<organism evidence="2 3">
    <name type="scientific">Candidatus Defluviibacterium haderslevense</name>
    <dbReference type="NCBI Taxonomy" id="2981993"/>
    <lineage>
        <taxon>Bacteria</taxon>
        <taxon>Pseudomonadati</taxon>
        <taxon>Bacteroidota</taxon>
        <taxon>Saprospiria</taxon>
        <taxon>Saprospirales</taxon>
        <taxon>Saprospiraceae</taxon>
        <taxon>Candidatus Defluviibacterium</taxon>
    </lineage>
</organism>
<reference evidence="2 3" key="1">
    <citation type="submission" date="2020-10" db="EMBL/GenBank/DDBJ databases">
        <title>Connecting structure to function with the recovery of over 1000 high-quality activated sludge metagenome-assembled genomes encoding full-length rRNA genes using long-read sequencing.</title>
        <authorList>
            <person name="Singleton C.M."/>
            <person name="Petriglieri F."/>
            <person name="Kristensen J.M."/>
            <person name="Kirkegaard R.H."/>
            <person name="Michaelsen T.Y."/>
            <person name="Andersen M.H."/>
            <person name="Karst S.M."/>
            <person name="Dueholm M.S."/>
            <person name="Nielsen P.H."/>
            <person name="Albertsen M."/>
        </authorList>
    </citation>
    <scope>NUCLEOTIDE SEQUENCE [LARGE SCALE GENOMIC DNA]</scope>
    <source>
        <strain evidence="2">Ribe_18-Q3-R11-54_BAT3C.373</strain>
    </source>
</reference>
<evidence type="ECO:0000313" key="2">
    <source>
        <dbReference type="EMBL" id="MBK9717682.1"/>
    </source>
</evidence>
<gene>
    <name evidence="2" type="ORF">IPO85_09240</name>
</gene>
<sequence length="272" mass="30384">MQFRYLLFFILAFNILETQAQHSVFVNSQNSRSRGMSQTGITSVNPYGFNNNPAHLALLHKKGADLQYRSYFLVDQLHYSSISAYYKTSQKDGFGASILYDGSTDLNDLLIGFSYGRKLSGSSIVGLGLHYLNQHLPEHGNSWTIIPEIGIQSVLFSKLIVATVIKNPIPIQSPKLKSFPSVFKLGFNYEISPQLNVLTEVHKINQLPVTGHFGLEYRPIHDLFIRAGFMNNGQYSFGLGYILRSKINLDASMEVHPVLGISPGIGIHFNSL</sequence>
<accession>A0A9D7S9N0</accession>
<name>A0A9D7S9N0_9BACT</name>
<evidence type="ECO:0000313" key="3">
    <source>
        <dbReference type="Proteomes" id="UP000808349"/>
    </source>
</evidence>
<keyword evidence="1" id="KW-0732">Signal</keyword>
<dbReference type="AlphaFoldDB" id="A0A9D7S9N0"/>
<evidence type="ECO:0000256" key="1">
    <source>
        <dbReference type="SAM" id="SignalP"/>
    </source>
</evidence>